<dbReference type="RefSeq" id="WP_210158092.1">
    <property type="nucleotide sequence ID" value="NZ_JAFCNB010000014.1"/>
</dbReference>
<sequence length="54" mass="5685">MSTEPVTDVGTALGRVVEMFGALCADPDNLDLAQDADRTLADLNRLLADQPTPA</sequence>
<dbReference type="AlphaFoldDB" id="A0A941AL40"/>
<proteinExistence type="predicted"/>
<keyword evidence="2" id="KW-1185">Reference proteome</keyword>
<accession>A0A941AL40</accession>
<dbReference type="Proteomes" id="UP000674234">
    <property type="component" value="Unassembled WGS sequence"/>
</dbReference>
<organism evidence="1 2">
    <name type="scientific">Microbispora oryzae</name>
    <dbReference type="NCBI Taxonomy" id="2806554"/>
    <lineage>
        <taxon>Bacteria</taxon>
        <taxon>Bacillati</taxon>
        <taxon>Actinomycetota</taxon>
        <taxon>Actinomycetes</taxon>
        <taxon>Streptosporangiales</taxon>
        <taxon>Streptosporangiaceae</taxon>
        <taxon>Microbispora</taxon>
    </lineage>
</organism>
<dbReference type="EMBL" id="JAFCNB010000014">
    <property type="protein sequence ID" value="MBP2706812.1"/>
    <property type="molecule type" value="Genomic_DNA"/>
</dbReference>
<evidence type="ECO:0000313" key="1">
    <source>
        <dbReference type="EMBL" id="MBP2706812.1"/>
    </source>
</evidence>
<reference evidence="1" key="1">
    <citation type="submission" date="2021-02" db="EMBL/GenBank/DDBJ databases">
        <title>Draft genome sequence of Microbispora sp. RL4-1S isolated from rice leaves in Thailand.</title>
        <authorList>
            <person name="Muangham S."/>
            <person name="Duangmal K."/>
        </authorList>
    </citation>
    <scope>NUCLEOTIDE SEQUENCE</scope>
    <source>
        <strain evidence="1">RL4-1S</strain>
    </source>
</reference>
<name>A0A941AL40_9ACTN</name>
<gene>
    <name evidence="1" type="ORF">JOL79_23675</name>
</gene>
<comment type="caution">
    <text evidence="1">The sequence shown here is derived from an EMBL/GenBank/DDBJ whole genome shotgun (WGS) entry which is preliminary data.</text>
</comment>
<evidence type="ECO:0000313" key="2">
    <source>
        <dbReference type="Proteomes" id="UP000674234"/>
    </source>
</evidence>
<protein>
    <submittedName>
        <fullName evidence="1">Uncharacterized protein</fullName>
    </submittedName>
</protein>